<keyword evidence="7 13" id="KW-0560">Oxidoreductase</keyword>
<feature type="domain" description="ACT" evidence="14">
    <location>
        <begin position="349"/>
        <end position="419"/>
    </location>
</feature>
<dbReference type="FunFam" id="3.40.50.720:FF:000041">
    <property type="entry name" value="D-3-phosphoglycerate dehydrogenase"/>
    <property type="match status" value="1"/>
</dbReference>
<evidence type="ECO:0000256" key="3">
    <source>
        <dbReference type="ARBA" id="ARBA00005854"/>
    </source>
</evidence>
<dbReference type="NCBIfam" id="NF008759">
    <property type="entry name" value="PRK11790.1"/>
    <property type="match status" value="1"/>
</dbReference>
<dbReference type="GO" id="GO:0047545">
    <property type="term" value="F:(S)-2-hydroxyglutarate dehydrogenase activity"/>
    <property type="evidence" value="ECO:0007669"/>
    <property type="project" value="UniProtKB-ARBA"/>
</dbReference>
<dbReference type="Gene3D" id="3.30.70.260">
    <property type="match status" value="1"/>
</dbReference>
<keyword evidence="9" id="KW-0718">Serine biosynthesis</keyword>
<dbReference type="GO" id="GO:0051287">
    <property type="term" value="F:NAD binding"/>
    <property type="evidence" value="ECO:0007669"/>
    <property type="project" value="InterPro"/>
</dbReference>
<dbReference type="InterPro" id="IPR054480">
    <property type="entry name" value="AHAS_small-like_ACT"/>
</dbReference>
<dbReference type="PROSITE" id="PS51671">
    <property type="entry name" value="ACT"/>
    <property type="match status" value="1"/>
</dbReference>
<comment type="function">
    <text evidence="1">Catalyzes the reversible oxidation of 3-phospho-D-glycerate to 3-phosphonooxypyruvate, the first step of the phosphorylated L-serine biosynthesis pathway. Also catalyzes the reversible oxidation of 2-hydroxyglutarate to 2-oxoglutarate.</text>
</comment>
<dbReference type="AlphaFoldDB" id="E6M363"/>
<dbReference type="Proteomes" id="UP000003343">
    <property type="component" value="Unassembled WGS sequence"/>
</dbReference>
<dbReference type="InterPro" id="IPR006139">
    <property type="entry name" value="D-isomer_2_OHA_DH_cat_dom"/>
</dbReference>
<dbReference type="InterPro" id="IPR036291">
    <property type="entry name" value="NAD(P)-bd_dom_sf"/>
</dbReference>
<dbReference type="Pfam" id="PF02826">
    <property type="entry name" value="2-Hacid_dh_C"/>
    <property type="match status" value="1"/>
</dbReference>
<dbReference type="InterPro" id="IPR045865">
    <property type="entry name" value="ACT-like_dom_sf"/>
</dbReference>
<organism evidence="15 16">
    <name type="scientific">Mobiluncus holmesii ATCC 35242</name>
    <dbReference type="NCBI Taxonomy" id="887899"/>
    <lineage>
        <taxon>Bacteria</taxon>
        <taxon>Bacillati</taxon>
        <taxon>Actinomycetota</taxon>
        <taxon>Actinomycetes</taxon>
        <taxon>Actinomycetales</taxon>
        <taxon>Actinomycetaceae</taxon>
        <taxon>Mobiluncus</taxon>
    </lineage>
</organism>
<dbReference type="SUPFAM" id="SSF52283">
    <property type="entry name" value="Formate/glycerate dehydrogenase catalytic domain-like"/>
    <property type="match status" value="1"/>
</dbReference>
<dbReference type="InterPro" id="IPR050857">
    <property type="entry name" value="D-2-hydroxyacid_DH"/>
</dbReference>
<dbReference type="CDD" id="cd12176">
    <property type="entry name" value="PGDH_3"/>
    <property type="match status" value="1"/>
</dbReference>
<proteinExistence type="inferred from homology"/>
<evidence type="ECO:0000259" key="14">
    <source>
        <dbReference type="PROSITE" id="PS51671"/>
    </source>
</evidence>
<dbReference type="Gene3D" id="3.40.50.720">
    <property type="entry name" value="NAD(P)-binding Rossmann-like Domain"/>
    <property type="match status" value="2"/>
</dbReference>
<dbReference type="EC" id="1.1.1.95" evidence="5"/>
<dbReference type="CDD" id="cd04901">
    <property type="entry name" value="ACT_3PGDH"/>
    <property type="match status" value="1"/>
</dbReference>
<dbReference type="HOGENOM" id="CLU_019796_9_2_11"/>
<dbReference type="InterPro" id="IPR006140">
    <property type="entry name" value="D-isomer_DH_NAD-bd"/>
</dbReference>
<dbReference type="SUPFAM" id="SSF51735">
    <property type="entry name" value="NAD(P)-binding Rossmann-fold domains"/>
    <property type="match status" value="1"/>
</dbReference>
<sequence length="431" mass="46741">MSPDVGFQHCALLVYSGDMTKILLLENPHEVANKVFSDANVQVDRIDGSLDENDLIKALQGYQMVGIRSKTNLSKRVFDECPDLVCAGTFTIGTNQIDLKEAAKHGVAVFNAPYSNTRSVAELAIAEIIALARQLPVRNAHLQNADWQKTAKGSHEVRGKTLGIIGYSSTGTQLSILAEAMGMKVQFYDLAKKLPIGNAKQCNSLEEALQGADFVSLHVDGRASNKNMFTKVQMNQMKPGAKLLNLSRGFVVNLDDLAEALDSGQIGGCAIDVFPDEPRKNGEEFHSPIMGKENTILTPHIGGSTLEAQEDIGWFVAGKICTYLQSGETVMSVNMPNLSLEPTDNTKYRITLIHKNVPGVMAKINQLFSDAGVNIEGQVLGTNGEVGYVIGDISSEMPKAALDEIAKFDSTLSVRCIPMAHFVRDEETAIN</sequence>
<evidence type="ECO:0000256" key="5">
    <source>
        <dbReference type="ARBA" id="ARBA00013143"/>
    </source>
</evidence>
<comment type="pathway">
    <text evidence="2">Amino-acid biosynthesis; L-serine biosynthesis; L-serine from 3-phospho-D-glycerate: step 1/3.</text>
</comment>
<dbReference type="UniPathway" id="UPA00135">
    <property type="reaction ID" value="UER00196"/>
</dbReference>
<evidence type="ECO:0000256" key="6">
    <source>
        <dbReference type="ARBA" id="ARBA00021582"/>
    </source>
</evidence>
<evidence type="ECO:0000256" key="2">
    <source>
        <dbReference type="ARBA" id="ARBA00005216"/>
    </source>
</evidence>
<protein>
    <recommendedName>
        <fullName evidence="6">D-3-phosphoglycerate dehydrogenase</fullName>
        <ecNumber evidence="4">1.1.1.399</ecNumber>
        <ecNumber evidence="5">1.1.1.95</ecNumber>
    </recommendedName>
    <alternativeName>
        <fullName evidence="10">2-oxoglutarate reductase</fullName>
    </alternativeName>
</protein>
<comment type="caution">
    <text evidence="15">The sequence shown here is derived from an EMBL/GenBank/DDBJ whole genome shotgun (WGS) entry which is preliminary data.</text>
</comment>
<dbReference type="PANTHER" id="PTHR42789:SF1">
    <property type="entry name" value="D-ISOMER SPECIFIC 2-HYDROXYACID DEHYDROGENASE FAMILY PROTEIN (AFU_ORTHOLOGUE AFUA_6G10090)"/>
    <property type="match status" value="1"/>
</dbReference>
<keyword evidence="16" id="KW-1185">Reference proteome</keyword>
<comment type="catalytic activity">
    <reaction evidence="12">
        <text>(2R)-3-phosphoglycerate + NAD(+) = 3-phosphooxypyruvate + NADH + H(+)</text>
        <dbReference type="Rhea" id="RHEA:12641"/>
        <dbReference type="ChEBI" id="CHEBI:15378"/>
        <dbReference type="ChEBI" id="CHEBI:18110"/>
        <dbReference type="ChEBI" id="CHEBI:57540"/>
        <dbReference type="ChEBI" id="CHEBI:57945"/>
        <dbReference type="ChEBI" id="CHEBI:58272"/>
        <dbReference type="EC" id="1.1.1.95"/>
    </reaction>
</comment>
<evidence type="ECO:0000256" key="8">
    <source>
        <dbReference type="ARBA" id="ARBA00023027"/>
    </source>
</evidence>
<dbReference type="EC" id="1.1.1.399" evidence="4"/>
<gene>
    <name evidence="15" type="ORF">HMPREF0576_0768</name>
</gene>
<dbReference type="SUPFAM" id="SSF55021">
    <property type="entry name" value="ACT-like"/>
    <property type="match status" value="1"/>
</dbReference>
<evidence type="ECO:0000256" key="12">
    <source>
        <dbReference type="ARBA" id="ARBA00048731"/>
    </source>
</evidence>
<dbReference type="PANTHER" id="PTHR42789">
    <property type="entry name" value="D-ISOMER SPECIFIC 2-HYDROXYACID DEHYDROGENASE FAMILY PROTEIN (AFU_ORTHOLOGUE AFUA_6G10090)"/>
    <property type="match status" value="1"/>
</dbReference>
<evidence type="ECO:0000256" key="10">
    <source>
        <dbReference type="ARBA" id="ARBA00030455"/>
    </source>
</evidence>
<keyword evidence="8" id="KW-0520">NAD</keyword>
<evidence type="ECO:0000256" key="7">
    <source>
        <dbReference type="ARBA" id="ARBA00023002"/>
    </source>
</evidence>
<reference evidence="15 16" key="1">
    <citation type="submission" date="2010-12" db="EMBL/GenBank/DDBJ databases">
        <authorList>
            <person name="Muzny D."/>
            <person name="Qin X."/>
            <person name="Deng J."/>
            <person name="Jiang H."/>
            <person name="Liu Y."/>
            <person name="Qu J."/>
            <person name="Song X.-Z."/>
            <person name="Zhang L."/>
            <person name="Thornton R."/>
            <person name="Coyle M."/>
            <person name="Francisco L."/>
            <person name="Jackson L."/>
            <person name="Javaid M."/>
            <person name="Korchina V."/>
            <person name="Kovar C."/>
            <person name="Mata R."/>
            <person name="Mathew T."/>
            <person name="Ngo R."/>
            <person name="Nguyen L."/>
            <person name="Nguyen N."/>
            <person name="Okwuonu G."/>
            <person name="Ongeri F."/>
            <person name="Pham C."/>
            <person name="Simmons D."/>
            <person name="Wilczek-Boney K."/>
            <person name="Hale W."/>
            <person name="Jakkamsetti A."/>
            <person name="Pham P."/>
            <person name="Ruth R."/>
            <person name="San Lucas F."/>
            <person name="Warren J."/>
            <person name="Zhang J."/>
            <person name="Zhao Z."/>
            <person name="Zhou C."/>
            <person name="Zhu D."/>
            <person name="Lee S."/>
            <person name="Bess C."/>
            <person name="Blankenburg K."/>
            <person name="Forbes L."/>
            <person name="Fu Q."/>
            <person name="Gubbala S."/>
            <person name="Hirani K."/>
            <person name="Jayaseelan J.C."/>
            <person name="Lara F."/>
            <person name="Munidasa M."/>
            <person name="Palculict T."/>
            <person name="Patil S."/>
            <person name="Pu L.-L."/>
            <person name="Saada N."/>
            <person name="Tang L."/>
            <person name="Weissenberger G."/>
            <person name="Zhu Y."/>
            <person name="Hemphill L."/>
            <person name="Shang Y."/>
            <person name="Youmans B."/>
            <person name="Ayvaz T."/>
            <person name="Ross M."/>
            <person name="Santibanez J."/>
            <person name="Aqrawi P."/>
            <person name="Gross S."/>
            <person name="Joshi V."/>
            <person name="Fowler G."/>
            <person name="Nazareth L."/>
            <person name="Reid J."/>
            <person name="Worley K."/>
            <person name="Petrosino J."/>
            <person name="Highlander S."/>
            <person name="Gibbs R."/>
        </authorList>
    </citation>
    <scope>NUCLEOTIDE SEQUENCE [LARGE SCALE GENOMIC DNA]</scope>
    <source>
        <strain evidence="15 16">ATCC 35242</strain>
    </source>
</reference>
<dbReference type="InterPro" id="IPR002912">
    <property type="entry name" value="ACT_dom"/>
</dbReference>
<comment type="similarity">
    <text evidence="3 13">Belongs to the D-isomer specific 2-hydroxyacid dehydrogenase family.</text>
</comment>
<evidence type="ECO:0000256" key="13">
    <source>
        <dbReference type="RuleBase" id="RU003719"/>
    </source>
</evidence>
<evidence type="ECO:0000256" key="1">
    <source>
        <dbReference type="ARBA" id="ARBA00003800"/>
    </source>
</evidence>
<accession>E6M363</accession>
<dbReference type="Pfam" id="PF22629">
    <property type="entry name" value="ACT_AHAS_ss"/>
    <property type="match status" value="1"/>
</dbReference>
<dbReference type="EMBL" id="AEPZ01000005">
    <property type="protein sequence ID" value="EFU82399.1"/>
    <property type="molecule type" value="Genomic_DNA"/>
</dbReference>
<evidence type="ECO:0000313" key="15">
    <source>
        <dbReference type="EMBL" id="EFU82399.1"/>
    </source>
</evidence>
<comment type="catalytic activity">
    <reaction evidence="11">
        <text>(R)-2-hydroxyglutarate + NAD(+) = 2-oxoglutarate + NADH + H(+)</text>
        <dbReference type="Rhea" id="RHEA:49612"/>
        <dbReference type="ChEBI" id="CHEBI:15378"/>
        <dbReference type="ChEBI" id="CHEBI:15801"/>
        <dbReference type="ChEBI" id="CHEBI:16810"/>
        <dbReference type="ChEBI" id="CHEBI:57540"/>
        <dbReference type="ChEBI" id="CHEBI:57945"/>
        <dbReference type="EC" id="1.1.1.399"/>
    </reaction>
</comment>
<evidence type="ECO:0000256" key="9">
    <source>
        <dbReference type="ARBA" id="ARBA00023299"/>
    </source>
</evidence>
<dbReference type="Pfam" id="PF00389">
    <property type="entry name" value="2-Hacid_dh"/>
    <property type="match status" value="1"/>
</dbReference>
<evidence type="ECO:0000313" key="16">
    <source>
        <dbReference type="Proteomes" id="UP000003343"/>
    </source>
</evidence>
<keyword evidence="9" id="KW-0028">Amino-acid biosynthesis</keyword>
<evidence type="ECO:0000256" key="4">
    <source>
        <dbReference type="ARBA" id="ARBA00013001"/>
    </source>
</evidence>
<dbReference type="GO" id="GO:0006564">
    <property type="term" value="P:L-serine biosynthetic process"/>
    <property type="evidence" value="ECO:0007669"/>
    <property type="project" value="UniProtKB-KW"/>
</dbReference>
<dbReference type="GO" id="GO:0004617">
    <property type="term" value="F:phosphoglycerate dehydrogenase activity"/>
    <property type="evidence" value="ECO:0007669"/>
    <property type="project" value="UniProtKB-EC"/>
</dbReference>
<evidence type="ECO:0000256" key="11">
    <source>
        <dbReference type="ARBA" id="ARBA00048126"/>
    </source>
</evidence>
<name>E6M363_9ACTO</name>